<dbReference type="InterPro" id="IPR007788">
    <property type="entry name" value="QCT"/>
</dbReference>
<dbReference type="eggNOG" id="COG3823">
    <property type="taxonomic scope" value="Bacteria"/>
</dbReference>
<evidence type="ECO:0000256" key="1">
    <source>
        <dbReference type="SAM" id="SignalP"/>
    </source>
</evidence>
<proteinExistence type="predicted"/>
<dbReference type="PANTHER" id="PTHR31270:SF1">
    <property type="entry name" value="GLUTAMINYL-PEPTIDE CYCLOTRANSFERASE"/>
    <property type="match status" value="1"/>
</dbReference>
<dbReference type="RefSeq" id="WP_015818770.1">
    <property type="nucleotide sequence ID" value="NC_012997.1"/>
</dbReference>
<feature type="chain" id="PRO_5002948954" evidence="1">
    <location>
        <begin position="27"/>
        <end position="262"/>
    </location>
</feature>
<accession>C5BLT3</accession>
<dbReference type="STRING" id="377629.TERTU_2604"/>
<dbReference type="Pfam" id="PF05096">
    <property type="entry name" value="Glu_cyclase_2"/>
    <property type="match status" value="1"/>
</dbReference>
<keyword evidence="3" id="KW-1185">Reference proteome</keyword>
<dbReference type="HOGENOM" id="CLU_060272_2_2_6"/>
<keyword evidence="1" id="KW-0732">Signal</keyword>
<dbReference type="InterPro" id="IPR011044">
    <property type="entry name" value="Quino_amine_DH_bsu"/>
</dbReference>
<dbReference type="Proteomes" id="UP000009080">
    <property type="component" value="Chromosome"/>
</dbReference>
<gene>
    <name evidence="2" type="ordered locus">TERTU_2604</name>
</gene>
<dbReference type="GO" id="GO:0016603">
    <property type="term" value="F:glutaminyl-peptide cyclotransferase activity"/>
    <property type="evidence" value="ECO:0007669"/>
    <property type="project" value="InterPro"/>
</dbReference>
<dbReference type="SUPFAM" id="SSF50969">
    <property type="entry name" value="YVTN repeat-like/Quinoprotein amine dehydrogenase"/>
    <property type="match status" value="1"/>
</dbReference>
<feature type="signal peptide" evidence="1">
    <location>
        <begin position="1"/>
        <end position="26"/>
    </location>
</feature>
<dbReference type="OrthoDB" id="9783700at2"/>
<organism evidence="2 3">
    <name type="scientific">Teredinibacter turnerae (strain ATCC 39867 / T7901)</name>
    <dbReference type="NCBI Taxonomy" id="377629"/>
    <lineage>
        <taxon>Bacteria</taxon>
        <taxon>Pseudomonadati</taxon>
        <taxon>Pseudomonadota</taxon>
        <taxon>Gammaproteobacteria</taxon>
        <taxon>Cellvibrionales</taxon>
        <taxon>Cellvibrionaceae</taxon>
        <taxon>Teredinibacter</taxon>
    </lineage>
</organism>
<name>C5BLT3_TERTT</name>
<sequence length="262" mass="29235">MSVTSMRGFHALALALLAFVAAPLWADEPLNYLLLEELAHDDQQFTQGLELVGDVMYESSGLTDKSFVRSYRVDTGEVIQETHFPGRVFAEGITLFNNKLYLLTWRNGILFTLNPSTLQITGSKKYRGEGWGIAHTDTELVMSDGSPTLTFRDPVSFKPKRTLQVKGKDGAIRDLNELEYAKGSLWANRWQTALIYRIDATTGAVTGVLDLAALIPPHLKNSYDHVLNGIAYDADKDAFWVTGKKWPVRYLIKILPGSKPAE</sequence>
<reference evidence="2 3" key="1">
    <citation type="journal article" date="2009" name="PLoS ONE">
        <title>The complete genome of Teredinibacter turnerae T7901: an intracellular endosymbiont of marine wood-boring bivalves (shipworms).</title>
        <authorList>
            <person name="Yang J.C."/>
            <person name="Madupu R."/>
            <person name="Durkin A.S."/>
            <person name="Ekborg N.A."/>
            <person name="Pedamallu C.S."/>
            <person name="Hostetler J.B."/>
            <person name="Radune D."/>
            <person name="Toms B.S."/>
            <person name="Henrissat B."/>
            <person name="Coutinho P.M."/>
            <person name="Schwarz S."/>
            <person name="Field L."/>
            <person name="Trindade-Silva A.E."/>
            <person name="Soares C.A.G."/>
            <person name="Elshahawi S."/>
            <person name="Hanora A."/>
            <person name="Schmidt E.W."/>
            <person name="Haygood M.G."/>
            <person name="Posfai J."/>
            <person name="Benner J."/>
            <person name="Madinger C."/>
            <person name="Nove J."/>
            <person name="Anton B."/>
            <person name="Chaudhary K."/>
            <person name="Foster J."/>
            <person name="Holman A."/>
            <person name="Kumar S."/>
            <person name="Lessard P.A."/>
            <person name="Luyten Y.A."/>
            <person name="Slatko B."/>
            <person name="Wood N."/>
            <person name="Wu B."/>
            <person name="Teplitski M."/>
            <person name="Mougous J.D."/>
            <person name="Ward N."/>
            <person name="Eisen J.A."/>
            <person name="Badger J.H."/>
            <person name="Distel D.L."/>
        </authorList>
    </citation>
    <scope>NUCLEOTIDE SEQUENCE [LARGE SCALE GENOMIC DNA]</scope>
    <source>
        <strain evidence="3">ATCC 39867 / T7901</strain>
    </source>
</reference>
<dbReference type="EMBL" id="CP001614">
    <property type="protein sequence ID" value="ACR12658.1"/>
    <property type="molecule type" value="Genomic_DNA"/>
</dbReference>
<dbReference type="PANTHER" id="PTHR31270">
    <property type="entry name" value="GLUTAMINYL-PEPTIDE CYCLOTRANSFERASE"/>
    <property type="match status" value="1"/>
</dbReference>
<evidence type="ECO:0000313" key="2">
    <source>
        <dbReference type="EMBL" id="ACR12658.1"/>
    </source>
</evidence>
<dbReference type="AlphaFoldDB" id="C5BLT3"/>
<evidence type="ECO:0000313" key="3">
    <source>
        <dbReference type="Proteomes" id="UP000009080"/>
    </source>
</evidence>
<dbReference type="KEGG" id="ttu:TERTU_2604"/>
<protein>
    <submittedName>
        <fullName evidence="2">Glutamine cyclotransferase</fullName>
    </submittedName>
</protein>